<feature type="domain" description="PpiC" evidence="9">
    <location>
        <begin position="219"/>
        <end position="320"/>
    </location>
</feature>
<name>A0A1M7Q1H1_9BURK</name>
<dbReference type="InterPro" id="IPR046357">
    <property type="entry name" value="PPIase_dom_sf"/>
</dbReference>
<evidence type="ECO:0000256" key="6">
    <source>
        <dbReference type="ARBA" id="ARBA00023235"/>
    </source>
</evidence>
<dbReference type="HAMAP" id="MF_01183">
    <property type="entry name" value="Chaperone_SurA"/>
    <property type="match status" value="1"/>
</dbReference>
<protein>
    <recommendedName>
        <fullName evidence="7">Chaperone SurA</fullName>
    </recommendedName>
    <alternativeName>
        <fullName evidence="7">Peptidyl-prolyl cis-trans isomerase SurA</fullName>
        <shortName evidence="7">PPIase SurA</shortName>
        <ecNumber evidence="7">5.2.1.8</ecNumber>
    </alternativeName>
    <alternativeName>
        <fullName evidence="7">Rotamase SurA</fullName>
    </alternativeName>
</protein>
<evidence type="ECO:0000256" key="5">
    <source>
        <dbReference type="ARBA" id="ARBA00023186"/>
    </source>
</evidence>
<reference evidence="11" key="1">
    <citation type="submission" date="2016-11" db="EMBL/GenBank/DDBJ databases">
        <authorList>
            <person name="Varghese N."/>
            <person name="Submissions S."/>
        </authorList>
    </citation>
    <scope>NUCLEOTIDE SEQUENCE [LARGE SCALE GENOMIC DNA]</scope>
    <source>
        <strain evidence="11">Sac-22</strain>
    </source>
</reference>
<dbReference type="InterPro" id="IPR023058">
    <property type="entry name" value="PPIase_PpiC_CS"/>
</dbReference>
<dbReference type="Gene3D" id="1.10.4030.10">
    <property type="entry name" value="Porin chaperone SurA, peptide-binding domain"/>
    <property type="match status" value="1"/>
</dbReference>
<dbReference type="InterPro" id="IPR015391">
    <property type="entry name" value="SurA_N"/>
</dbReference>
<evidence type="ECO:0000256" key="8">
    <source>
        <dbReference type="SAM" id="MobiDB-lite"/>
    </source>
</evidence>
<feature type="region of interest" description="Disordered" evidence="8">
    <location>
        <begin position="436"/>
        <end position="463"/>
    </location>
</feature>
<keyword evidence="2 7" id="KW-0677">Repeat</keyword>
<dbReference type="InterPro" id="IPR000297">
    <property type="entry name" value="PPIase_PpiC"/>
</dbReference>
<dbReference type="PANTHER" id="PTHR47637:SF1">
    <property type="entry name" value="CHAPERONE SURA"/>
    <property type="match status" value="1"/>
</dbReference>
<proteinExistence type="inferred from homology"/>
<comment type="subcellular location">
    <subcellularLocation>
        <location evidence="7">Periplasm</location>
    </subcellularLocation>
    <text evidence="7">Is capable of associating with the outer membrane.</text>
</comment>
<sequence precursor="true">MRNASKYQMKVLAVLLCTAALSGCSLFSSKKKAEAPTAPAATAAAPAADAKPAAKKEATAGFIPPGETGNVSVDSIVVVVNDDVITQRELDNRIKTVTARMKAQNVQMPSAADLRRQLLERMIVERSQLQMAKEFGVRVDDLQLDRAIQRIAEAQKLTVQDLRNQMEKDGTPYAAFREEIREEIIMQRLREHEVDAKIQISDAEVDSFVAAEKAAAAEQFEVNISQIMIRIPDNATAEVIAQRRARAEEVMRQLRTGADFAKMAATYSDASDALQGGVVGWRQPERLPPVFAEALSKLKAGQVTPIIKSTGAFHILKAVDRRSLAEAQAVAAVQQTHARHILIKVTPAMSAADAKRKLLDLKERLDNNAAKFEDLARLVSNDGSAAKGGDLGWLYPGDIVPEFETAMNNLKIGEISQPVETSFGLHLIQVLERKSDDVSKERERNNARQALRDRKLEEATESWQREVRDRAYVEYRNEDDKAANAANK</sequence>
<dbReference type="GO" id="GO:0050821">
    <property type="term" value="P:protein stabilization"/>
    <property type="evidence" value="ECO:0007669"/>
    <property type="project" value="InterPro"/>
</dbReference>
<evidence type="ECO:0000313" key="11">
    <source>
        <dbReference type="Proteomes" id="UP000184339"/>
    </source>
</evidence>
<gene>
    <name evidence="7" type="primary">surA</name>
    <name evidence="10" type="ORF">SAMN05192549_10676</name>
</gene>
<dbReference type="GO" id="GO:0003755">
    <property type="term" value="F:peptidyl-prolyl cis-trans isomerase activity"/>
    <property type="evidence" value="ECO:0007669"/>
    <property type="project" value="UniProtKB-UniRule"/>
</dbReference>
<feature type="domain" description="PpiC" evidence="9">
    <location>
        <begin position="333"/>
        <end position="432"/>
    </location>
</feature>
<accession>A0A1M7Q1H1</accession>
<keyword evidence="3 7" id="KW-0574">Periplasm</keyword>
<keyword evidence="6 7" id="KW-0413">Isomerase</keyword>
<dbReference type="GO" id="GO:0043165">
    <property type="term" value="P:Gram-negative-bacterium-type cell outer membrane assembly"/>
    <property type="evidence" value="ECO:0007669"/>
    <property type="project" value="InterPro"/>
</dbReference>
<evidence type="ECO:0000256" key="3">
    <source>
        <dbReference type="ARBA" id="ARBA00022764"/>
    </source>
</evidence>
<dbReference type="PROSITE" id="PS51257">
    <property type="entry name" value="PROKAR_LIPOPROTEIN"/>
    <property type="match status" value="1"/>
</dbReference>
<dbReference type="GO" id="GO:0030288">
    <property type="term" value="C:outer membrane-bounded periplasmic space"/>
    <property type="evidence" value="ECO:0007669"/>
    <property type="project" value="InterPro"/>
</dbReference>
<dbReference type="PROSITE" id="PS01096">
    <property type="entry name" value="PPIC_PPIASE_1"/>
    <property type="match status" value="1"/>
</dbReference>
<dbReference type="PANTHER" id="PTHR47637">
    <property type="entry name" value="CHAPERONE SURA"/>
    <property type="match status" value="1"/>
</dbReference>
<feature type="chain" id="PRO_5013407568" description="Chaperone SurA" evidence="7">
    <location>
        <begin position="23"/>
        <end position="488"/>
    </location>
</feature>
<evidence type="ECO:0000256" key="4">
    <source>
        <dbReference type="ARBA" id="ARBA00023110"/>
    </source>
</evidence>
<comment type="domain">
    <text evidence="7">The PPIase activity resides only in the second parvulin domain. The N-terminal region and the C-terminal tail are necessary and sufficient for the chaperone activity of SurA. The PPIase activity is dispensable for SurA to function as a chaperone. The N-terminal region and the C-terminal tail are also required for porin recognition.</text>
</comment>
<keyword evidence="4 7" id="KW-0697">Rotamase</keyword>
<dbReference type="SUPFAM" id="SSF109998">
    <property type="entry name" value="Triger factor/SurA peptide-binding domain-like"/>
    <property type="match status" value="1"/>
</dbReference>
<dbReference type="InterPro" id="IPR027304">
    <property type="entry name" value="Trigger_fact/SurA_dom_sf"/>
</dbReference>
<dbReference type="Pfam" id="PF09312">
    <property type="entry name" value="SurA_N"/>
    <property type="match status" value="1"/>
</dbReference>
<keyword evidence="1 7" id="KW-0732">Signal</keyword>
<dbReference type="Proteomes" id="UP000184339">
    <property type="component" value="Unassembled WGS sequence"/>
</dbReference>
<evidence type="ECO:0000256" key="2">
    <source>
        <dbReference type="ARBA" id="ARBA00022737"/>
    </source>
</evidence>
<evidence type="ECO:0000313" key="10">
    <source>
        <dbReference type="EMBL" id="SHN24044.1"/>
    </source>
</evidence>
<dbReference type="InterPro" id="IPR023034">
    <property type="entry name" value="PPIase_SurA"/>
</dbReference>
<dbReference type="SUPFAM" id="SSF54534">
    <property type="entry name" value="FKBP-like"/>
    <property type="match status" value="2"/>
</dbReference>
<organism evidence="10 11">
    <name type="scientific">Duganella sacchari</name>
    <dbReference type="NCBI Taxonomy" id="551987"/>
    <lineage>
        <taxon>Bacteria</taxon>
        <taxon>Pseudomonadati</taxon>
        <taxon>Pseudomonadota</taxon>
        <taxon>Betaproteobacteria</taxon>
        <taxon>Burkholderiales</taxon>
        <taxon>Oxalobacteraceae</taxon>
        <taxon>Telluria group</taxon>
        <taxon>Duganella</taxon>
    </lineage>
</organism>
<evidence type="ECO:0000256" key="7">
    <source>
        <dbReference type="HAMAP-Rule" id="MF_01183"/>
    </source>
</evidence>
<keyword evidence="5 7" id="KW-0143">Chaperone</keyword>
<dbReference type="PROSITE" id="PS50198">
    <property type="entry name" value="PPIC_PPIASE_2"/>
    <property type="match status" value="2"/>
</dbReference>
<dbReference type="InterPro" id="IPR050280">
    <property type="entry name" value="OMP_Chaperone_SurA"/>
</dbReference>
<feature type="signal peptide" evidence="7">
    <location>
        <begin position="1"/>
        <end position="22"/>
    </location>
</feature>
<dbReference type="GO" id="GO:0042277">
    <property type="term" value="F:peptide binding"/>
    <property type="evidence" value="ECO:0007669"/>
    <property type="project" value="InterPro"/>
</dbReference>
<evidence type="ECO:0000259" key="9">
    <source>
        <dbReference type="PROSITE" id="PS50198"/>
    </source>
</evidence>
<dbReference type="Pfam" id="PF00639">
    <property type="entry name" value="Rotamase"/>
    <property type="match status" value="1"/>
</dbReference>
<keyword evidence="11" id="KW-1185">Reference proteome</keyword>
<evidence type="ECO:0000256" key="1">
    <source>
        <dbReference type="ARBA" id="ARBA00022729"/>
    </source>
</evidence>
<dbReference type="EMBL" id="FRCX01000006">
    <property type="protein sequence ID" value="SHN24044.1"/>
    <property type="molecule type" value="Genomic_DNA"/>
</dbReference>
<dbReference type="STRING" id="551987.SAMN05192549_10676"/>
<dbReference type="RefSeq" id="WP_072785627.1">
    <property type="nucleotide sequence ID" value="NZ_FRCX01000006.1"/>
</dbReference>
<comment type="function">
    <text evidence="7">Chaperone involved in the correct folding and assembly of outer membrane proteins. Recognizes specific patterns of aromatic residues and the orientation of their side chains, which are found more frequently in integral outer membrane proteins. May act in both early periplasmic and late outer membrane-associated steps of protein maturation.</text>
</comment>
<dbReference type="GO" id="GO:0051082">
    <property type="term" value="F:unfolded protein binding"/>
    <property type="evidence" value="ECO:0007669"/>
    <property type="project" value="UniProtKB-UniRule"/>
</dbReference>
<dbReference type="GO" id="GO:0006457">
    <property type="term" value="P:protein folding"/>
    <property type="evidence" value="ECO:0007669"/>
    <property type="project" value="UniProtKB-UniRule"/>
</dbReference>
<comment type="catalytic activity">
    <reaction evidence="7">
        <text>[protein]-peptidylproline (omega=180) = [protein]-peptidylproline (omega=0)</text>
        <dbReference type="Rhea" id="RHEA:16237"/>
        <dbReference type="Rhea" id="RHEA-COMP:10747"/>
        <dbReference type="Rhea" id="RHEA-COMP:10748"/>
        <dbReference type="ChEBI" id="CHEBI:83833"/>
        <dbReference type="ChEBI" id="CHEBI:83834"/>
        <dbReference type="EC" id="5.2.1.8"/>
    </reaction>
</comment>
<dbReference type="Pfam" id="PF13616">
    <property type="entry name" value="Rotamase_3"/>
    <property type="match status" value="1"/>
</dbReference>
<dbReference type="Gene3D" id="3.10.50.40">
    <property type="match status" value="2"/>
</dbReference>
<dbReference type="EC" id="5.2.1.8" evidence="7"/>
<dbReference type="AlphaFoldDB" id="A0A1M7Q1H1"/>